<dbReference type="OrthoDB" id="10272846at2759"/>
<organism evidence="1 2">
    <name type="scientific">Postia placenta MAD-698-R-SB12</name>
    <dbReference type="NCBI Taxonomy" id="670580"/>
    <lineage>
        <taxon>Eukaryota</taxon>
        <taxon>Fungi</taxon>
        <taxon>Dikarya</taxon>
        <taxon>Basidiomycota</taxon>
        <taxon>Agaricomycotina</taxon>
        <taxon>Agaricomycetes</taxon>
        <taxon>Polyporales</taxon>
        <taxon>Adustoporiaceae</taxon>
        <taxon>Rhodonia</taxon>
    </lineage>
</organism>
<dbReference type="EMBL" id="KZ110597">
    <property type="protein sequence ID" value="OSX62103.1"/>
    <property type="molecule type" value="Genomic_DNA"/>
</dbReference>
<dbReference type="RefSeq" id="XP_024338897.1">
    <property type="nucleotide sequence ID" value="XM_024485490.1"/>
</dbReference>
<dbReference type="AlphaFoldDB" id="A0A1X6N0X5"/>
<evidence type="ECO:0000313" key="2">
    <source>
        <dbReference type="Proteomes" id="UP000194127"/>
    </source>
</evidence>
<name>A0A1X6N0X5_9APHY</name>
<keyword evidence="2" id="KW-1185">Reference proteome</keyword>
<sequence length="367" mass="39831">MGPLRPRGTRSLSLPDSIVANRQPMTPKRHAHHIPEKARVYILPTTPNARIEDSIVFVQTGNMGGKSVQLMAFQQGLVGNVGGTFIKGHNSGECRRSSARAGTKGVGLLQGVRSYLYAENSHGQSRRVSAARTSTPCTPLGIQTSSHLLPHAAACPSLLEPFPSTALAPRLVEQPTASISAPWSAGTSDTPSYFYAESILGTQMEFYSISYPNVHSWVVALFIAAYTLCRAVSQAPEPPLSWQPFHIVALGVNGKVPEPEDMDEPSMVKCTVKSSNLVFLELDEAARRETHGPQRKWNCRGVLVELASEYGIPTSAEPYEHKGRWMVGVCETRCSRKDALVGCNCSYHGRPTMNTITTTPTTDPTSS</sequence>
<accession>A0A1X6N0X5</accession>
<gene>
    <name evidence="1" type="ORF">POSPLADRAFT_1142914</name>
</gene>
<proteinExistence type="predicted"/>
<evidence type="ECO:0000313" key="1">
    <source>
        <dbReference type="EMBL" id="OSX62103.1"/>
    </source>
</evidence>
<protein>
    <submittedName>
        <fullName evidence="1">Uncharacterized protein</fullName>
    </submittedName>
</protein>
<reference evidence="1 2" key="1">
    <citation type="submission" date="2017-04" db="EMBL/GenBank/DDBJ databases">
        <title>Genome Sequence of the Model Brown-Rot Fungus Postia placenta SB12.</title>
        <authorList>
            <consortium name="DOE Joint Genome Institute"/>
            <person name="Gaskell J."/>
            <person name="Kersten P."/>
            <person name="Larrondo L.F."/>
            <person name="Canessa P."/>
            <person name="Martinez D."/>
            <person name="Hibbett D."/>
            <person name="Schmoll M."/>
            <person name="Kubicek C.P."/>
            <person name="Martinez A.T."/>
            <person name="Yadav J."/>
            <person name="Master E."/>
            <person name="Magnuson J.K."/>
            <person name="James T."/>
            <person name="Yaver D."/>
            <person name="Berka R."/>
            <person name="Labutti K."/>
            <person name="Lipzen A."/>
            <person name="Aerts A."/>
            <person name="Barry K."/>
            <person name="Henrissat B."/>
            <person name="Blanchette R."/>
            <person name="Grigoriev I."/>
            <person name="Cullen D."/>
        </authorList>
    </citation>
    <scope>NUCLEOTIDE SEQUENCE [LARGE SCALE GENOMIC DNA]</scope>
    <source>
        <strain evidence="1 2">MAD-698-R-SB12</strain>
    </source>
</reference>
<dbReference type="Proteomes" id="UP000194127">
    <property type="component" value="Unassembled WGS sequence"/>
</dbReference>
<dbReference type="GeneID" id="36330439"/>